<comment type="pathway">
    <text evidence="1 9">Cell wall biogenesis; peptidoglycan biosynthesis.</text>
</comment>
<feature type="compositionally biased region" description="Low complexity" evidence="10">
    <location>
        <begin position="302"/>
        <end position="323"/>
    </location>
</feature>
<proteinExistence type="inferred from homology"/>
<dbReference type="PROSITE" id="PS52029">
    <property type="entry name" value="LD_TPASE"/>
    <property type="match status" value="1"/>
</dbReference>
<evidence type="ECO:0000256" key="6">
    <source>
        <dbReference type="ARBA" id="ARBA00022960"/>
    </source>
</evidence>
<evidence type="ECO:0000256" key="10">
    <source>
        <dbReference type="SAM" id="MobiDB-lite"/>
    </source>
</evidence>
<evidence type="ECO:0000313" key="13">
    <source>
        <dbReference type="EMBL" id="AKG34308.1"/>
    </source>
</evidence>
<dbReference type="RefSeq" id="WP_046723034.1">
    <property type="nucleotide sequence ID" value="NZ_CP011114.1"/>
</dbReference>
<dbReference type="PATRIC" id="fig|1333534.5.peg.1476"/>
<evidence type="ECO:0000256" key="9">
    <source>
        <dbReference type="PROSITE-ProRule" id="PRU01373"/>
    </source>
</evidence>
<dbReference type="GO" id="GO:0071972">
    <property type="term" value="F:peptidoglycan L,D-transpeptidase activity"/>
    <property type="evidence" value="ECO:0007669"/>
    <property type="project" value="TreeGrafter"/>
</dbReference>
<dbReference type="HOGENOM" id="CLU_573461_0_0_9"/>
<keyword evidence="5" id="KW-0378">Hydrolase</keyword>
<dbReference type="CDD" id="cd16913">
    <property type="entry name" value="YkuD_like"/>
    <property type="match status" value="1"/>
</dbReference>
<name>A0A0F7F7X7_PAEDU</name>
<dbReference type="PANTHER" id="PTHR30582:SF24">
    <property type="entry name" value="L,D-TRANSPEPTIDASE ERFK_SRFK-RELATED"/>
    <property type="match status" value="1"/>
</dbReference>
<feature type="domain" description="L,D-TPase catalytic" evidence="12">
    <location>
        <begin position="338"/>
        <end position="447"/>
    </location>
</feature>
<keyword evidence="6 9" id="KW-0133">Cell shape</keyword>
<dbReference type="SUPFAM" id="SSF48452">
    <property type="entry name" value="TPR-like"/>
    <property type="match status" value="1"/>
</dbReference>
<accession>A0A0F7F7X7</accession>
<evidence type="ECO:0000256" key="8">
    <source>
        <dbReference type="ARBA" id="ARBA00023316"/>
    </source>
</evidence>
<reference evidence="13 14" key="2">
    <citation type="journal article" date="2016" name="Genome Announc.">
        <title>Genome Sequence of a Gram-Positive Diazotroph, Paenibacillus durus Type Strain ATCC 35681.</title>
        <authorList>
            <person name="Halim M.A."/>
            <person name="Rahman A.Y."/>
            <person name="Sim K.S."/>
            <person name="Yam H.C."/>
            <person name="Rahim A.A."/>
            <person name="Ghazali A.H."/>
            <person name="Najimudin N."/>
        </authorList>
    </citation>
    <scope>NUCLEOTIDE SEQUENCE [LARGE SCALE GENOMIC DNA]</scope>
    <source>
        <strain evidence="13 14">ATCC 35681</strain>
    </source>
</reference>
<evidence type="ECO:0000256" key="11">
    <source>
        <dbReference type="SAM" id="Phobius"/>
    </source>
</evidence>
<dbReference type="PANTHER" id="PTHR30582">
    <property type="entry name" value="L,D-TRANSPEPTIDASE"/>
    <property type="match status" value="1"/>
</dbReference>
<evidence type="ECO:0000256" key="4">
    <source>
        <dbReference type="ARBA" id="ARBA00022679"/>
    </source>
</evidence>
<feature type="transmembrane region" description="Helical" evidence="11">
    <location>
        <begin position="85"/>
        <end position="101"/>
    </location>
</feature>
<keyword evidence="11" id="KW-0812">Transmembrane</keyword>
<dbReference type="InterPro" id="IPR038063">
    <property type="entry name" value="Transpep_catalytic_dom"/>
</dbReference>
<dbReference type="SUPFAM" id="SSF141523">
    <property type="entry name" value="L,D-transpeptidase catalytic domain-like"/>
    <property type="match status" value="1"/>
</dbReference>
<evidence type="ECO:0000313" key="14">
    <source>
        <dbReference type="Proteomes" id="UP000034189"/>
    </source>
</evidence>
<keyword evidence="11" id="KW-1133">Transmembrane helix</keyword>
<evidence type="ECO:0000256" key="1">
    <source>
        <dbReference type="ARBA" id="ARBA00004752"/>
    </source>
</evidence>
<dbReference type="Gene3D" id="2.40.440.10">
    <property type="entry name" value="L,D-transpeptidase catalytic domain-like"/>
    <property type="match status" value="1"/>
</dbReference>
<keyword evidence="8 9" id="KW-0961">Cell wall biogenesis/degradation</keyword>
<feature type="active site" description="Proton donor/acceptor" evidence="9">
    <location>
        <position position="407"/>
    </location>
</feature>
<feature type="region of interest" description="Disordered" evidence="10">
    <location>
        <begin position="119"/>
        <end position="138"/>
    </location>
</feature>
<feature type="compositionally biased region" description="Polar residues" evidence="10">
    <location>
        <begin position="119"/>
        <end position="131"/>
    </location>
</feature>
<feature type="region of interest" description="Disordered" evidence="10">
    <location>
        <begin position="291"/>
        <end position="323"/>
    </location>
</feature>
<keyword evidence="3" id="KW-0328">Glycosyltransferase</keyword>
<comment type="similarity">
    <text evidence="2">Belongs to the YkuD family.</text>
</comment>
<sequence>MKNSQYLKQYVQMHPDNKMAWYLLGKEYKKNGQEGKANYCFNQAGGVYEAFEQSKVPSDMLREYEEELLRTARDREKRNGRIRRLLLLVSFLLLVLMPAAAKAPGDGSMMTAVEPEGQTNTVPAAQPGSNPDQEKAGDPAANTLLFTAREAGDAASARGLAGLLGSGGGKVPSLTAVLGMQRSGKWLLWKERLPVAYTLERNEGGRTMIQSYDAAACACKPPDAGELTDRGAEWQRRQEQLAALWSALHSFRAAKGRLPESIGELTGDFPGNWLAGTTPLMERAFAPLKAEAERKSENAAQGAAAGLDSPGADSGAAAEAAPSAGNGGAELPFLLQPLAILVDKQQHRLAVTSGGIIIRSYEVGLGGTRTPEGSFVITDKVVNPNGHDNGEFGSRGMQLSDTNYAIHGTNEPESVGKDESLGCIRMKRSDIEELFDLVPKGTKVQITQGGLPPGVTMGSENPFSLKAAGNQTNPRKQYHWLN</sequence>
<dbReference type="EMBL" id="CP011114">
    <property type="protein sequence ID" value="AKG34308.1"/>
    <property type="molecule type" value="Genomic_DNA"/>
</dbReference>
<evidence type="ECO:0000259" key="12">
    <source>
        <dbReference type="PROSITE" id="PS52029"/>
    </source>
</evidence>
<dbReference type="Proteomes" id="UP000034189">
    <property type="component" value="Chromosome"/>
</dbReference>
<keyword evidence="11" id="KW-0472">Membrane</keyword>
<evidence type="ECO:0000256" key="2">
    <source>
        <dbReference type="ARBA" id="ARBA00005992"/>
    </source>
</evidence>
<dbReference type="OrthoDB" id="9787225at2"/>
<organism evidence="13 14">
    <name type="scientific">Paenibacillus durus ATCC 35681</name>
    <dbReference type="NCBI Taxonomy" id="1333534"/>
    <lineage>
        <taxon>Bacteria</taxon>
        <taxon>Bacillati</taxon>
        <taxon>Bacillota</taxon>
        <taxon>Bacilli</taxon>
        <taxon>Bacillales</taxon>
        <taxon>Paenibacillaceae</taxon>
        <taxon>Paenibacillus</taxon>
    </lineage>
</organism>
<evidence type="ECO:0000256" key="7">
    <source>
        <dbReference type="ARBA" id="ARBA00022984"/>
    </source>
</evidence>
<dbReference type="Pfam" id="PF03734">
    <property type="entry name" value="YkuD"/>
    <property type="match status" value="1"/>
</dbReference>
<protein>
    <recommendedName>
        <fullName evidence="12">L,D-TPase catalytic domain-containing protein</fullName>
    </recommendedName>
</protein>
<dbReference type="GO" id="GO:0016757">
    <property type="term" value="F:glycosyltransferase activity"/>
    <property type="evidence" value="ECO:0007669"/>
    <property type="project" value="UniProtKB-KW"/>
</dbReference>
<dbReference type="GO" id="GO:0005576">
    <property type="term" value="C:extracellular region"/>
    <property type="evidence" value="ECO:0007669"/>
    <property type="project" value="TreeGrafter"/>
</dbReference>
<reference evidence="13 14" key="1">
    <citation type="submission" date="2015-03" db="EMBL/GenBank/DDBJ databases">
        <authorList>
            <person name="Abdul Halim M."/>
        </authorList>
    </citation>
    <scope>NUCLEOTIDE SEQUENCE [LARGE SCALE GENOMIC DNA]</scope>
    <source>
        <strain evidence="13 14">ATCC 35681</strain>
    </source>
</reference>
<dbReference type="GO" id="GO:0008360">
    <property type="term" value="P:regulation of cell shape"/>
    <property type="evidence" value="ECO:0007669"/>
    <property type="project" value="UniProtKB-UniRule"/>
</dbReference>
<evidence type="ECO:0000256" key="3">
    <source>
        <dbReference type="ARBA" id="ARBA00022676"/>
    </source>
</evidence>
<dbReference type="InterPro" id="IPR011990">
    <property type="entry name" value="TPR-like_helical_dom_sf"/>
</dbReference>
<dbReference type="GO" id="GO:0018104">
    <property type="term" value="P:peptidoglycan-protein cross-linking"/>
    <property type="evidence" value="ECO:0007669"/>
    <property type="project" value="TreeGrafter"/>
</dbReference>
<dbReference type="GO" id="GO:0071555">
    <property type="term" value="P:cell wall organization"/>
    <property type="evidence" value="ECO:0007669"/>
    <property type="project" value="UniProtKB-UniRule"/>
</dbReference>
<keyword evidence="4" id="KW-0808">Transferase</keyword>
<gene>
    <name evidence="13" type="ORF">VK70_06750</name>
</gene>
<evidence type="ECO:0000256" key="5">
    <source>
        <dbReference type="ARBA" id="ARBA00022801"/>
    </source>
</evidence>
<dbReference type="InterPro" id="IPR005490">
    <property type="entry name" value="LD_TPept_cat_dom"/>
</dbReference>
<dbReference type="AlphaFoldDB" id="A0A0F7F7X7"/>
<feature type="active site" description="Nucleophile" evidence="9">
    <location>
        <position position="423"/>
    </location>
</feature>
<dbReference type="UniPathway" id="UPA00219"/>
<dbReference type="InterPro" id="IPR050979">
    <property type="entry name" value="LD-transpeptidase"/>
</dbReference>
<keyword evidence="7 9" id="KW-0573">Peptidoglycan synthesis</keyword>